<dbReference type="AlphaFoldDB" id="A0A8H3X9Y1"/>
<evidence type="ECO:0000313" key="3">
    <source>
        <dbReference type="Proteomes" id="UP000439903"/>
    </source>
</evidence>
<evidence type="ECO:0000313" key="2">
    <source>
        <dbReference type="EMBL" id="KAF0435860.1"/>
    </source>
</evidence>
<organism evidence="2 3">
    <name type="scientific">Gigaspora margarita</name>
    <dbReference type="NCBI Taxonomy" id="4874"/>
    <lineage>
        <taxon>Eukaryota</taxon>
        <taxon>Fungi</taxon>
        <taxon>Fungi incertae sedis</taxon>
        <taxon>Mucoromycota</taxon>
        <taxon>Glomeromycotina</taxon>
        <taxon>Glomeromycetes</taxon>
        <taxon>Diversisporales</taxon>
        <taxon>Gigasporaceae</taxon>
        <taxon>Gigaspora</taxon>
    </lineage>
</organism>
<dbReference type="Proteomes" id="UP000439903">
    <property type="component" value="Unassembled WGS sequence"/>
</dbReference>
<proteinExistence type="predicted"/>
<name>A0A8H3X9Y1_GIGMA</name>
<evidence type="ECO:0000256" key="1">
    <source>
        <dbReference type="SAM" id="Phobius"/>
    </source>
</evidence>
<keyword evidence="1" id="KW-0472">Membrane</keyword>
<keyword evidence="1" id="KW-1133">Transmembrane helix</keyword>
<feature type="transmembrane region" description="Helical" evidence="1">
    <location>
        <begin position="71"/>
        <end position="90"/>
    </location>
</feature>
<accession>A0A8H3X9Y1</accession>
<keyword evidence="3" id="KW-1185">Reference proteome</keyword>
<dbReference type="EMBL" id="WTPW01001439">
    <property type="protein sequence ID" value="KAF0435860.1"/>
    <property type="molecule type" value="Genomic_DNA"/>
</dbReference>
<keyword evidence="1" id="KW-0812">Transmembrane</keyword>
<comment type="caution">
    <text evidence="2">The sequence shown here is derived from an EMBL/GenBank/DDBJ whole genome shotgun (WGS) entry which is preliminary data.</text>
</comment>
<sequence length="100" mass="11767">MSKRTFDENAERMMNKTELDKYFENSSSDTFAKGYYGRLETIKVIEIADETELLSFFFNDSRRNQWGCHMARVYLFVITNIMALSTMHVVKVQYEPSGQD</sequence>
<reference evidence="2 3" key="1">
    <citation type="journal article" date="2019" name="Environ. Microbiol.">
        <title>At the nexus of three kingdoms: the genome of the mycorrhizal fungus Gigaspora margarita provides insights into plant, endobacterial and fungal interactions.</title>
        <authorList>
            <person name="Venice F."/>
            <person name="Ghignone S."/>
            <person name="Salvioli di Fossalunga A."/>
            <person name="Amselem J."/>
            <person name="Novero M."/>
            <person name="Xianan X."/>
            <person name="Sedzielewska Toro K."/>
            <person name="Morin E."/>
            <person name="Lipzen A."/>
            <person name="Grigoriev I.V."/>
            <person name="Henrissat B."/>
            <person name="Martin F.M."/>
            <person name="Bonfante P."/>
        </authorList>
    </citation>
    <scope>NUCLEOTIDE SEQUENCE [LARGE SCALE GENOMIC DNA]</scope>
    <source>
        <strain evidence="2 3">BEG34</strain>
    </source>
</reference>
<gene>
    <name evidence="2" type="ORF">F8M41_004747</name>
</gene>
<protein>
    <submittedName>
        <fullName evidence="2">Uncharacterized protein</fullName>
    </submittedName>
</protein>